<proteinExistence type="predicted"/>
<evidence type="ECO:0000313" key="1">
    <source>
        <dbReference type="EMBL" id="AXY56603.1"/>
    </source>
</evidence>
<dbReference type="RefSeq" id="WP_087514404.1">
    <property type="nucleotide sequence ID" value="NZ_CP032134.1"/>
</dbReference>
<dbReference type="SUPFAM" id="SSF75169">
    <property type="entry name" value="DsrEFH-like"/>
    <property type="match status" value="1"/>
</dbReference>
<dbReference type="KEGG" id="achi:CDG60_08505"/>
<name>A0A3B7M1Y5_9GAMM</name>
<dbReference type="GO" id="GO:0005737">
    <property type="term" value="C:cytoplasm"/>
    <property type="evidence" value="ECO:0007669"/>
    <property type="project" value="InterPro"/>
</dbReference>
<reference evidence="2" key="1">
    <citation type="submission" date="2018-09" db="EMBL/GenBank/DDBJ databases">
        <title>The complete genome of Acinetobacter sp. strain WCHAc010005.</title>
        <authorList>
            <person name="Hu Y."/>
            <person name="Long H."/>
            <person name="Feng Y."/>
            <person name="Zong Z."/>
        </authorList>
    </citation>
    <scope>NUCLEOTIDE SEQUENCE [LARGE SCALE GENOMIC DNA]</scope>
    <source>
        <strain evidence="2">WCHAc010005</strain>
    </source>
</reference>
<organism evidence="1 2">
    <name type="scientific">Acinetobacter chinensis</name>
    <dbReference type="NCBI Taxonomy" id="2004650"/>
    <lineage>
        <taxon>Bacteria</taxon>
        <taxon>Pseudomonadati</taxon>
        <taxon>Pseudomonadota</taxon>
        <taxon>Gammaproteobacteria</taxon>
        <taxon>Moraxellales</taxon>
        <taxon>Moraxellaceae</taxon>
        <taxon>Acinetobacter</taxon>
    </lineage>
</organism>
<dbReference type="InterPro" id="IPR027396">
    <property type="entry name" value="DsrEFH-like"/>
</dbReference>
<dbReference type="Pfam" id="PF04077">
    <property type="entry name" value="DsrH"/>
    <property type="match status" value="1"/>
</dbReference>
<dbReference type="Gene3D" id="3.40.1260.10">
    <property type="entry name" value="DsrEFH-like"/>
    <property type="match status" value="1"/>
</dbReference>
<evidence type="ECO:0000313" key="2">
    <source>
        <dbReference type="Proteomes" id="UP000263753"/>
    </source>
</evidence>
<evidence type="ECO:0008006" key="3">
    <source>
        <dbReference type="Google" id="ProtNLM"/>
    </source>
</evidence>
<dbReference type="AlphaFoldDB" id="A0A3B7M1Y5"/>
<accession>A0A3B7M1Y5</accession>
<dbReference type="EMBL" id="CP032134">
    <property type="protein sequence ID" value="AXY56603.1"/>
    <property type="molecule type" value="Genomic_DNA"/>
</dbReference>
<sequence length="94" mass="10796">MTSPVLYLIQSDYSNTANMLNKVLQLYTSDDSVVLMGEAILFSDQAVLKQLKKIYILENDAEIFCDRQTTDLNILNYSEFADLCLQYKQCITLK</sequence>
<protein>
    <recommendedName>
        <fullName evidence="3">Sulfurtransferase complex subunit TusB</fullName>
    </recommendedName>
</protein>
<dbReference type="GO" id="GO:0002143">
    <property type="term" value="P:tRNA wobble position uridine thiolation"/>
    <property type="evidence" value="ECO:0007669"/>
    <property type="project" value="InterPro"/>
</dbReference>
<gene>
    <name evidence="1" type="ORF">CDG60_08505</name>
</gene>
<dbReference type="Proteomes" id="UP000263753">
    <property type="component" value="Chromosome"/>
</dbReference>
<dbReference type="InterPro" id="IPR007215">
    <property type="entry name" value="Sulphur_relay_TusB/DsrH"/>
</dbReference>